<dbReference type="PANTHER" id="PTHR43728:SF1">
    <property type="entry name" value="FE-S OXIDOREDUCTASE"/>
    <property type="match status" value="1"/>
</dbReference>
<sequence>MTNPLPPPNLVRLESPAGFTTSGRHPSPRLSLARRAAPLASPQEQIHLLNHTAAPEFAEVLKARGLPPLKASGVAVLQLNLGKLCNQTCSHCHVDAGPDRREVMSRAHLEYALEILKRTEIGTVDLTGGAPEMNPHFRWFVAEARSLGRRVINRCNLTILNAPGFTDLPEFLAAHQVEIVASLPCYLEENTDRQRGDGVFVRSIAALKRLNALGYGQPAERGGLPLTLVYNPIGPTLPPSQNALETDYRRQLSERFGIVFTRLFTITNLPISRFLEELVREDQLDTYMSLLVNSFNPATVEGVMCRETVSVSWDGRLFDCDFNQMLDLETDSAVPRRLDEFDAEALGSRRIVTGKHCFGCTAGAGSSCQGALV</sequence>
<dbReference type="GO" id="GO:0051536">
    <property type="term" value="F:iron-sulfur cluster binding"/>
    <property type="evidence" value="ECO:0007669"/>
    <property type="project" value="UniProtKB-KW"/>
</dbReference>
<accession>E8QX25</accession>
<dbReference type="Pfam" id="PF12345">
    <property type="entry name" value="DUF3641"/>
    <property type="match status" value="1"/>
</dbReference>
<dbReference type="InterPro" id="IPR026351">
    <property type="entry name" value="rSAM_ArsS-like"/>
</dbReference>
<evidence type="ECO:0008006" key="11">
    <source>
        <dbReference type="Google" id="ProtNLM"/>
    </source>
</evidence>
<evidence type="ECO:0000256" key="3">
    <source>
        <dbReference type="ARBA" id="ARBA00022723"/>
    </source>
</evidence>
<dbReference type="Gene3D" id="3.20.20.70">
    <property type="entry name" value="Aldolase class I"/>
    <property type="match status" value="1"/>
</dbReference>
<organism evidence="9 10">
    <name type="scientific">Isosphaera pallida (strain ATCC 43644 / DSM 9630 / IS1B)</name>
    <dbReference type="NCBI Taxonomy" id="575540"/>
    <lineage>
        <taxon>Bacteria</taxon>
        <taxon>Pseudomonadati</taxon>
        <taxon>Planctomycetota</taxon>
        <taxon>Planctomycetia</taxon>
        <taxon>Isosphaerales</taxon>
        <taxon>Isosphaeraceae</taxon>
        <taxon>Isosphaera</taxon>
    </lineage>
</organism>
<dbReference type="GO" id="GO:0003824">
    <property type="term" value="F:catalytic activity"/>
    <property type="evidence" value="ECO:0007669"/>
    <property type="project" value="InterPro"/>
</dbReference>
<evidence type="ECO:0000313" key="10">
    <source>
        <dbReference type="Proteomes" id="UP000008631"/>
    </source>
</evidence>
<keyword evidence="10" id="KW-1185">Reference proteome</keyword>
<comment type="cofactor">
    <cofactor evidence="1">
        <name>[4Fe-4S] cluster</name>
        <dbReference type="ChEBI" id="CHEBI:49883"/>
    </cofactor>
</comment>
<dbReference type="InterPro" id="IPR058240">
    <property type="entry name" value="rSAM_sf"/>
</dbReference>
<dbReference type="eggNOG" id="COG0535">
    <property type="taxonomic scope" value="Bacteria"/>
</dbReference>
<dbReference type="InterPro" id="IPR007197">
    <property type="entry name" value="rSAM"/>
</dbReference>
<dbReference type="InterPro" id="IPR024521">
    <property type="entry name" value="ArsS-like_C"/>
</dbReference>
<feature type="domain" description="Arsenosugar biosynthesis radical SAM protein ArsS-like C-terminal" evidence="8">
    <location>
        <begin position="237"/>
        <end position="371"/>
    </location>
</feature>
<keyword evidence="3" id="KW-0479">Metal-binding</keyword>
<reference key="1">
    <citation type="submission" date="2010-11" db="EMBL/GenBank/DDBJ databases">
        <title>The complete sequence of chromosome of Isophaera pallida ATCC 43644.</title>
        <authorList>
            <consortium name="US DOE Joint Genome Institute (JGI-PGF)"/>
            <person name="Lucas S."/>
            <person name="Copeland A."/>
            <person name="Lapidus A."/>
            <person name="Bruce D."/>
            <person name="Goodwin L."/>
            <person name="Pitluck S."/>
            <person name="Kyrpides N."/>
            <person name="Mavromatis K."/>
            <person name="Pagani I."/>
            <person name="Ivanova N."/>
            <person name="Saunders E."/>
            <person name="Brettin T."/>
            <person name="Detter J.C."/>
            <person name="Han C."/>
            <person name="Tapia R."/>
            <person name="Land M."/>
            <person name="Hauser L."/>
            <person name="Markowitz V."/>
            <person name="Cheng J.-F."/>
            <person name="Hugenholtz P."/>
            <person name="Woyke T."/>
            <person name="Wu D."/>
            <person name="Eisen J.A."/>
        </authorList>
    </citation>
    <scope>NUCLEOTIDE SEQUENCE</scope>
    <source>
        <strain>ATCC 43644</strain>
    </source>
</reference>
<name>E8QX25_ISOPI</name>
<feature type="region of interest" description="Disordered" evidence="6">
    <location>
        <begin position="1"/>
        <end position="29"/>
    </location>
</feature>
<dbReference type="STRING" id="575540.Isop_3507"/>
<evidence type="ECO:0000256" key="2">
    <source>
        <dbReference type="ARBA" id="ARBA00022691"/>
    </source>
</evidence>
<dbReference type="KEGG" id="ipa:Isop_3507"/>
<dbReference type="PANTHER" id="PTHR43728">
    <property type="entry name" value="SLR0304 PROTEIN"/>
    <property type="match status" value="1"/>
</dbReference>
<dbReference type="OrthoDB" id="9810775at2"/>
<dbReference type="InterPro" id="IPR013785">
    <property type="entry name" value="Aldolase_TIM"/>
</dbReference>
<reference evidence="9 10" key="2">
    <citation type="journal article" date="2011" name="Stand. Genomic Sci.">
        <title>Complete genome sequence of Isosphaera pallida type strain (IS1B).</title>
        <authorList>
            <consortium name="US DOE Joint Genome Institute (JGI-PGF)"/>
            <person name="Goker M."/>
            <person name="Cleland D."/>
            <person name="Saunders E."/>
            <person name="Lapidus A."/>
            <person name="Nolan M."/>
            <person name="Lucas S."/>
            <person name="Hammon N."/>
            <person name="Deshpande S."/>
            <person name="Cheng J.F."/>
            <person name="Tapia R."/>
            <person name="Han C."/>
            <person name="Goodwin L."/>
            <person name="Pitluck S."/>
            <person name="Liolios K."/>
            <person name="Pagani I."/>
            <person name="Ivanova N."/>
            <person name="Mavromatis K."/>
            <person name="Pati A."/>
            <person name="Chen A."/>
            <person name="Palaniappan K."/>
            <person name="Land M."/>
            <person name="Hauser L."/>
            <person name="Chang Y.J."/>
            <person name="Jeffries C.D."/>
            <person name="Detter J.C."/>
            <person name="Beck B."/>
            <person name="Woyke T."/>
            <person name="Bristow J."/>
            <person name="Eisen J.A."/>
            <person name="Markowitz V."/>
            <person name="Hugenholtz P."/>
            <person name="Kyrpides N.C."/>
            <person name="Klenk H.P."/>
        </authorList>
    </citation>
    <scope>NUCLEOTIDE SEQUENCE [LARGE SCALE GENOMIC DNA]</scope>
    <source>
        <strain evidence="10">ATCC 43644 / DSM 9630 / IS1B</strain>
    </source>
</reference>
<gene>
    <name evidence="9" type="ordered locus">Isop_3507</name>
</gene>
<evidence type="ECO:0000259" key="8">
    <source>
        <dbReference type="Pfam" id="PF12345"/>
    </source>
</evidence>
<dbReference type="SFLD" id="SFLDS00029">
    <property type="entry name" value="Radical_SAM"/>
    <property type="match status" value="1"/>
</dbReference>
<protein>
    <recommendedName>
        <fullName evidence="11">Radical SAM domain protein</fullName>
    </recommendedName>
</protein>
<dbReference type="SUPFAM" id="SSF102114">
    <property type="entry name" value="Radical SAM enzymes"/>
    <property type="match status" value="1"/>
</dbReference>
<evidence type="ECO:0000313" key="9">
    <source>
        <dbReference type="EMBL" id="ADV64064.1"/>
    </source>
</evidence>
<proteinExistence type="predicted"/>
<keyword evidence="2" id="KW-0949">S-adenosyl-L-methionine</keyword>
<dbReference type="CDD" id="cd01335">
    <property type="entry name" value="Radical_SAM"/>
    <property type="match status" value="1"/>
</dbReference>
<dbReference type="Proteomes" id="UP000008631">
    <property type="component" value="Chromosome"/>
</dbReference>
<evidence type="ECO:0000256" key="5">
    <source>
        <dbReference type="ARBA" id="ARBA00023014"/>
    </source>
</evidence>
<dbReference type="Pfam" id="PF04055">
    <property type="entry name" value="Radical_SAM"/>
    <property type="match status" value="1"/>
</dbReference>
<evidence type="ECO:0000256" key="1">
    <source>
        <dbReference type="ARBA" id="ARBA00001966"/>
    </source>
</evidence>
<keyword evidence="5" id="KW-0411">Iron-sulfur</keyword>
<dbReference type="AlphaFoldDB" id="E8QX25"/>
<dbReference type="InParanoid" id="E8QX25"/>
<feature type="domain" description="Radical SAM core" evidence="7">
    <location>
        <begin position="80"/>
        <end position="215"/>
    </location>
</feature>
<dbReference type="EMBL" id="CP002353">
    <property type="protein sequence ID" value="ADV64064.1"/>
    <property type="molecule type" value="Genomic_DNA"/>
</dbReference>
<dbReference type="GO" id="GO:0046872">
    <property type="term" value="F:metal ion binding"/>
    <property type="evidence" value="ECO:0007669"/>
    <property type="project" value="UniProtKB-KW"/>
</dbReference>
<evidence type="ECO:0000256" key="4">
    <source>
        <dbReference type="ARBA" id="ARBA00023004"/>
    </source>
</evidence>
<dbReference type="HOGENOM" id="CLU_050695_0_0_0"/>
<dbReference type="RefSeq" id="WP_013566352.1">
    <property type="nucleotide sequence ID" value="NC_014962.1"/>
</dbReference>
<evidence type="ECO:0000259" key="7">
    <source>
        <dbReference type="Pfam" id="PF04055"/>
    </source>
</evidence>
<evidence type="ECO:0000256" key="6">
    <source>
        <dbReference type="SAM" id="MobiDB-lite"/>
    </source>
</evidence>
<dbReference type="NCBIfam" id="TIGR04167">
    <property type="entry name" value="rSAM_SeCys"/>
    <property type="match status" value="1"/>
</dbReference>
<keyword evidence="4" id="KW-0408">Iron</keyword>